<evidence type="ECO:0000313" key="5">
    <source>
        <dbReference type="EMBL" id="OAG04388.1"/>
    </source>
</evidence>
<reference evidence="5 6" key="1">
    <citation type="submission" date="2016-05" db="EMBL/GenBank/DDBJ databases">
        <title>Comparative analysis of secretome profiles of manganese(II)-oxidizing ascomycete fungi.</title>
        <authorList>
            <consortium name="DOE Joint Genome Institute"/>
            <person name="Zeiner C.A."/>
            <person name="Purvine S.O."/>
            <person name="Zink E.M."/>
            <person name="Wu S."/>
            <person name="Pasa-Tolic L."/>
            <person name="Chaput D.L."/>
            <person name="Haridas S."/>
            <person name="Grigoriev I.V."/>
            <person name="Santelli C.M."/>
            <person name="Hansel C.M."/>
        </authorList>
    </citation>
    <scope>NUCLEOTIDE SEQUENCE [LARGE SCALE GENOMIC DNA]</scope>
    <source>
        <strain evidence="5 6">AP3s5-JAC2a</strain>
    </source>
</reference>
<dbReference type="GeneID" id="28758057"/>
<dbReference type="InterPro" id="IPR003593">
    <property type="entry name" value="AAA+_ATPase"/>
</dbReference>
<feature type="domain" description="AAA+ ATPase" evidence="4">
    <location>
        <begin position="8"/>
        <end position="139"/>
    </location>
</feature>
<dbReference type="OrthoDB" id="10251412at2759"/>
<keyword evidence="2" id="KW-0067">ATP-binding</keyword>
<keyword evidence="2" id="KW-0547">Nucleotide-binding</keyword>
<dbReference type="PROSITE" id="PS00674">
    <property type="entry name" value="AAA"/>
    <property type="match status" value="1"/>
</dbReference>
<dbReference type="SMART" id="SM00382">
    <property type="entry name" value="AAA"/>
    <property type="match status" value="1"/>
</dbReference>
<keyword evidence="6" id="KW-1185">Reference proteome</keyword>
<dbReference type="InterPro" id="IPR003959">
    <property type="entry name" value="ATPase_AAA_core"/>
</dbReference>
<evidence type="ECO:0000259" key="4">
    <source>
        <dbReference type="SMART" id="SM00382"/>
    </source>
</evidence>
<organism evidence="5 6">
    <name type="scientific">Paraphaeosphaeria sporulosa</name>
    <dbReference type="NCBI Taxonomy" id="1460663"/>
    <lineage>
        <taxon>Eukaryota</taxon>
        <taxon>Fungi</taxon>
        <taxon>Dikarya</taxon>
        <taxon>Ascomycota</taxon>
        <taxon>Pezizomycotina</taxon>
        <taxon>Dothideomycetes</taxon>
        <taxon>Pleosporomycetidae</taxon>
        <taxon>Pleosporales</taxon>
        <taxon>Massarineae</taxon>
        <taxon>Didymosphaeriaceae</taxon>
        <taxon>Paraphaeosphaeria</taxon>
    </lineage>
</organism>
<feature type="region of interest" description="Disordered" evidence="3">
    <location>
        <begin position="77"/>
        <end position="102"/>
    </location>
</feature>
<keyword evidence="5" id="KW-0378">Hydrolase</keyword>
<dbReference type="InterPro" id="IPR003960">
    <property type="entry name" value="ATPase_AAA_CS"/>
</dbReference>
<proteinExistence type="inferred from homology"/>
<dbReference type="GO" id="GO:0016887">
    <property type="term" value="F:ATP hydrolysis activity"/>
    <property type="evidence" value="ECO:0007669"/>
    <property type="project" value="InterPro"/>
</dbReference>
<dbReference type="SUPFAM" id="SSF52540">
    <property type="entry name" value="P-loop containing nucleoside triphosphate hydrolases"/>
    <property type="match status" value="1"/>
</dbReference>
<dbReference type="EMBL" id="KV441553">
    <property type="protein sequence ID" value="OAG04388.1"/>
    <property type="molecule type" value="Genomic_DNA"/>
</dbReference>
<dbReference type="GO" id="GO:0005524">
    <property type="term" value="F:ATP binding"/>
    <property type="evidence" value="ECO:0007669"/>
    <property type="project" value="UniProtKB-KW"/>
</dbReference>
<protein>
    <submittedName>
        <fullName evidence="5">p-loop containing nucleoside triphosphate hydrolase protein</fullName>
    </submittedName>
</protein>
<evidence type="ECO:0000313" key="6">
    <source>
        <dbReference type="Proteomes" id="UP000077069"/>
    </source>
</evidence>
<sequence length="173" mass="18589">YSASGIPYKRGILLQGPPGTGKSSISLALAGHIRASLYNITIGEVRNGGHLVELFLSARHGSVVLLEDIDSAGIGREKVSISEDSPNASKNGEEKPNSDTELAEDGVVLIMTTNEPENLDKALIRPGRIDKQIHVGHASRAVAGNIFTRFYSDINNERDVSDYISEMAIEFVG</sequence>
<dbReference type="Gene3D" id="3.40.50.300">
    <property type="entry name" value="P-loop containing nucleotide triphosphate hydrolases"/>
    <property type="match status" value="1"/>
</dbReference>
<evidence type="ECO:0000256" key="2">
    <source>
        <dbReference type="RuleBase" id="RU003651"/>
    </source>
</evidence>
<dbReference type="STRING" id="1460663.A0A177CC99"/>
<feature type="non-terminal residue" evidence="5">
    <location>
        <position position="1"/>
    </location>
</feature>
<name>A0A177CC99_9PLEO</name>
<dbReference type="InterPro" id="IPR027417">
    <property type="entry name" value="P-loop_NTPase"/>
</dbReference>
<evidence type="ECO:0000256" key="1">
    <source>
        <dbReference type="ARBA" id="ARBA00007448"/>
    </source>
</evidence>
<dbReference type="PANTHER" id="PTHR23070">
    <property type="entry name" value="BCS1 AAA-TYPE ATPASE"/>
    <property type="match status" value="1"/>
</dbReference>
<dbReference type="AlphaFoldDB" id="A0A177CC99"/>
<accession>A0A177CC99</accession>
<dbReference type="Proteomes" id="UP000077069">
    <property type="component" value="Unassembled WGS sequence"/>
</dbReference>
<comment type="similarity">
    <text evidence="1">Belongs to the AAA ATPase family. BCS1 subfamily.</text>
</comment>
<gene>
    <name evidence="5" type="ORF">CC84DRAFT_1094594</name>
</gene>
<dbReference type="RefSeq" id="XP_018034753.1">
    <property type="nucleotide sequence ID" value="XM_018174571.1"/>
</dbReference>
<evidence type="ECO:0000256" key="3">
    <source>
        <dbReference type="SAM" id="MobiDB-lite"/>
    </source>
</evidence>
<dbReference type="InterPro" id="IPR050747">
    <property type="entry name" value="Mitochondrial_chaperone_BCS1"/>
</dbReference>
<dbReference type="InParanoid" id="A0A177CC99"/>
<dbReference type="Pfam" id="PF00004">
    <property type="entry name" value="AAA"/>
    <property type="match status" value="1"/>
</dbReference>